<protein>
    <recommendedName>
        <fullName evidence="2">Tox-REase-5 domain-containing protein</fullName>
    </recommendedName>
</protein>
<dbReference type="Pfam" id="PF15648">
    <property type="entry name" value="Tox-REase-5"/>
    <property type="match status" value="1"/>
</dbReference>
<organism evidence="3 4">
    <name type="scientific">Corallococcus exercitus</name>
    <dbReference type="NCBI Taxonomy" id="2316736"/>
    <lineage>
        <taxon>Bacteria</taxon>
        <taxon>Pseudomonadati</taxon>
        <taxon>Myxococcota</taxon>
        <taxon>Myxococcia</taxon>
        <taxon>Myxococcales</taxon>
        <taxon>Cystobacterineae</taxon>
        <taxon>Myxococcaceae</taxon>
        <taxon>Corallococcus</taxon>
    </lineage>
</organism>
<dbReference type="PROSITE" id="PS51257">
    <property type="entry name" value="PROKAR_LIPOPROTEIN"/>
    <property type="match status" value="1"/>
</dbReference>
<proteinExistence type="predicted"/>
<feature type="region of interest" description="Disordered" evidence="1">
    <location>
        <begin position="37"/>
        <end position="76"/>
    </location>
</feature>
<dbReference type="Proteomes" id="UP000528460">
    <property type="component" value="Unassembled WGS sequence"/>
</dbReference>
<dbReference type="InterPro" id="IPR028904">
    <property type="entry name" value="Tox-REase-5_dom"/>
</dbReference>
<sequence length="556" mass="59526">MGNRGWAVLGRWTLRAEVLIGCVALLFTGCASVPPGPGRTLSYTSRTATESPGGRASNDEAQRASAPELSVTRHEQAQPLYRRKAMREVVTGVRPVRAVAVASATSPGDMQLDGWERLLTSAGLEARDERPVGNVLTPTQAARLLGVLLGKAVTLSTFPPRMAAGFILREVMEGGEVTREELSRRVGRFSREQIAVLRPDGYLAWALTGRTQQKVALVEWEDGAFRAHGFELGRFYSGKGGVFRAVDARLQTSDWRPLAEVYDDADVLSRSLDGAEDAFVELYHALGQVLTHPVDSIAGLSHLPAGVAALIASSPAYWERFQSMTRGEQIREVSRLTTGMLLTGGAASATTRTLKGMALGAEVSVPVLSLSAEGALALERVAVPAGRAAAVLSGGPGVAIILQRASASGSGAAPSKGPGQWAPANESMPERARRYQEQVTGHSADEAYWVGGTSTKAGGIKFDGFRDDVLLEAKGPGYAAFFEDDLSPKDWFKSSGKAQELVTQGRRQRDMVRNAGIRIEWHVAEKHAADSIRALLMDNNIKEIVVIHTSARPLAP</sequence>
<feature type="domain" description="Tox-REase-5" evidence="2">
    <location>
        <begin position="433"/>
        <end position="525"/>
    </location>
</feature>
<name>A0A7Y4JNI3_9BACT</name>
<dbReference type="AlphaFoldDB" id="A0A7Y4JNI3"/>
<gene>
    <name evidence="3" type="ORF">HNS30_04440</name>
</gene>
<evidence type="ECO:0000313" key="4">
    <source>
        <dbReference type="Proteomes" id="UP000528460"/>
    </source>
</evidence>
<evidence type="ECO:0000313" key="3">
    <source>
        <dbReference type="EMBL" id="NOK08285.1"/>
    </source>
</evidence>
<evidence type="ECO:0000259" key="2">
    <source>
        <dbReference type="Pfam" id="PF15648"/>
    </source>
</evidence>
<reference evidence="3 4" key="1">
    <citation type="submission" date="2020-05" db="EMBL/GenBank/DDBJ databases">
        <authorList>
            <person name="Whitworth D."/>
        </authorList>
    </citation>
    <scope>NUCLEOTIDE SEQUENCE [LARGE SCALE GENOMIC DNA]</scope>
    <source>
        <strain evidence="3 4">CA046A</strain>
    </source>
</reference>
<accession>A0A7Y4JNI3</accession>
<evidence type="ECO:0000256" key="1">
    <source>
        <dbReference type="SAM" id="MobiDB-lite"/>
    </source>
</evidence>
<comment type="caution">
    <text evidence="3">The sequence shown here is derived from an EMBL/GenBank/DDBJ whole genome shotgun (WGS) entry which is preliminary data.</text>
</comment>
<dbReference type="EMBL" id="JABFJW010000020">
    <property type="protein sequence ID" value="NOK08285.1"/>
    <property type="molecule type" value="Genomic_DNA"/>
</dbReference>
<feature type="compositionally biased region" description="Polar residues" evidence="1">
    <location>
        <begin position="41"/>
        <end position="50"/>
    </location>
</feature>